<accession>A0A222VUE4</accession>
<gene>
    <name evidence="3" type="ORF">SAMN05421630_107375</name>
</gene>
<dbReference type="AlphaFoldDB" id="A0A222VUE4"/>
<dbReference type="InterPro" id="IPR019051">
    <property type="entry name" value="Trp_biosyn_TM_oprn/chp"/>
</dbReference>
<reference evidence="3 4" key="1">
    <citation type="submission" date="2016-10" db="EMBL/GenBank/DDBJ databases">
        <authorList>
            <person name="de Groot N.N."/>
        </authorList>
    </citation>
    <scope>NUCLEOTIDE SEQUENCE [LARGE SCALE GENOMIC DNA]</scope>
    <source>
        <strain evidence="3 4">CGMCC 4.5506</strain>
    </source>
</reference>
<evidence type="ECO:0000313" key="4">
    <source>
        <dbReference type="Proteomes" id="UP000199494"/>
    </source>
</evidence>
<evidence type="ECO:0000256" key="1">
    <source>
        <dbReference type="SAM" id="MobiDB-lite"/>
    </source>
</evidence>
<dbReference type="STRING" id="530584.SAMN05421630_107375"/>
<proteinExistence type="predicted"/>
<protein>
    <submittedName>
        <fullName evidence="3">Trp region conserved hypothetical membrane protein</fullName>
    </submittedName>
</protein>
<dbReference type="KEGG" id="pmad:BAY61_23950"/>
<feature type="compositionally biased region" description="Acidic residues" evidence="1">
    <location>
        <begin position="182"/>
        <end position="191"/>
    </location>
</feature>
<keyword evidence="2" id="KW-0812">Transmembrane</keyword>
<evidence type="ECO:0000256" key="2">
    <source>
        <dbReference type="SAM" id="Phobius"/>
    </source>
</evidence>
<feature type="transmembrane region" description="Helical" evidence="2">
    <location>
        <begin position="12"/>
        <end position="37"/>
    </location>
</feature>
<name>A0A222VUE4_9PSEU</name>
<organism evidence="3 4">
    <name type="scientific">Prauserella marina</name>
    <dbReference type="NCBI Taxonomy" id="530584"/>
    <lineage>
        <taxon>Bacteria</taxon>
        <taxon>Bacillati</taxon>
        <taxon>Actinomycetota</taxon>
        <taxon>Actinomycetes</taxon>
        <taxon>Pseudonocardiales</taxon>
        <taxon>Pseudonocardiaceae</taxon>
        <taxon>Prauserella</taxon>
    </lineage>
</organism>
<feature type="transmembrane region" description="Helical" evidence="2">
    <location>
        <begin position="57"/>
        <end position="77"/>
    </location>
</feature>
<dbReference type="OrthoDB" id="3697582at2"/>
<feature type="transmembrane region" description="Helical" evidence="2">
    <location>
        <begin position="127"/>
        <end position="149"/>
    </location>
</feature>
<feature type="region of interest" description="Disordered" evidence="1">
    <location>
        <begin position="159"/>
        <end position="191"/>
    </location>
</feature>
<keyword evidence="2" id="KW-1133">Transmembrane helix</keyword>
<dbReference type="Proteomes" id="UP000199494">
    <property type="component" value="Unassembled WGS sequence"/>
</dbReference>
<keyword evidence="2" id="KW-0472">Membrane</keyword>
<evidence type="ECO:0000313" key="3">
    <source>
        <dbReference type="EMBL" id="SDD34280.1"/>
    </source>
</evidence>
<dbReference type="EMBL" id="FMZE01000007">
    <property type="protein sequence ID" value="SDD34280.1"/>
    <property type="molecule type" value="Genomic_DNA"/>
</dbReference>
<feature type="transmembrane region" description="Helical" evidence="2">
    <location>
        <begin position="84"/>
        <end position="101"/>
    </location>
</feature>
<keyword evidence="4" id="KW-1185">Reference proteome</keyword>
<sequence>MAPAERATKRPLWIVVVALLLSAIALWVSSQLVWIEVPEGRTVDGRVSGDLTGSDLVSWQVPIALFSLAAIGGVLGARGWIRRVLGVLLFAVGAWALYLVFDGSAYDVAWSGWAPGYPEQGEPSRTLWGPATAAAAGVLVVLSGAMLVVRGHRMPRLGAKYSAPGEQKAAKDPDTELWDALSEGEDPTTRS</sequence>
<dbReference type="Pfam" id="PF09534">
    <property type="entry name" value="Trp_oprn_chp"/>
    <property type="match status" value="1"/>
</dbReference>